<evidence type="ECO:0000313" key="3">
    <source>
        <dbReference type="EMBL" id="EOA90760.1"/>
    </source>
</evidence>
<evidence type="ECO:0000256" key="1">
    <source>
        <dbReference type="SAM" id="MobiDB-lite"/>
    </source>
</evidence>
<dbReference type="OrthoDB" id="3695731at2759"/>
<dbReference type="AlphaFoldDB" id="R0J1B4"/>
<dbReference type="GeneID" id="19399891"/>
<gene>
    <name evidence="3" type="ORF">SETTUDRAFT_166666</name>
</gene>
<name>R0J1B4_EXST2</name>
<dbReference type="EMBL" id="KB908482">
    <property type="protein sequence ID" value="EOA90760.1"/>
    <property type="molecule type" value="Genomic_DNA"/>
</dbReference>
<sequence>MRRTSSIWVLSALSTLTLGGAVPKSYENEDAAPAVVPDLSSPDSSVVTPAPVLMPDGLLHAQPLVSSSAGPAPHNLPRAGKDVDIAALLAGSSINLGLLSSILLSGISSGMTKTISLNPTIIITLSYPHPAPSATHVSSVLATATTSAPLAPSKSIVLPTTRATSSAHSGTSVNESLTSPPSSYNPSMSRSLEPSSASAEGHTPSTSSTSSSPTNTEIPPAPLAAGASGGMGTRGKERVWWVIFFTPFMLLA</sequence>
<feature type="chain" id="PRO_5004343325" evidence="2">
    <location>
        <begin position="20"/>
        <end position="252"/>
    </location>
</feature>
<reference evidence="3 4" key="1">
    <citation type="journal article" date="2012" name="PLoS Pathog.">
        <title>Diverse lifestyles and strategies of plant pathogenesis encoded in the genomes of eighteen Dothideomycetes fungi.</title>
        <authorList>
            <person name="Ohm R.A."/>
            <person name="Feau N."/>
            <person name="Henrissat B."/>
            <person name="Schoch C.L."/>
            <person name="Horwitz B.A."/>
            <person name="Barry K.W."/>
            <person name="Condon B.J."/>
            <person name="Copeland A.C."/>
            <person name="Dhillon B."/>
            <person name="Glaser F."/>
            <person name="Hesse C.N."/>
            <person name="Kosti I."/>
            <person name="LaButti K."/>
            <person name="Lindquist E.A."/>
            <person name="Lucas S."/>
            <person name="Salamov A.A."/>
            <person name="Bradshaw R.E."/>
            <person name="Ciuffetti L."/>
            <person name="Hamelin R.C."/>
            <person name="Kema G.H.J."/>
            <person name="Lawrence C."/>
            <person name="Scott J.A."/>
            <person name="Spatafora J.W."/>
            <person name="Turgeon B.G."/>
            <person name="de Wit P.J.G.M."/>
            <person name="Zhong S."/>
            <person name="Goodwin S.B."/>
            <person name="Grigoriev I.V."/>
        </authorList>
    </citation>
    <scope>NUCLEOTIDE SEQUENCE [LARGE SCALE GENOMIC DNA]</scope>
    <source>
        <strain evidence="4">28A</strain>
    </source>
</reference>
<proteinExistence type="predicted"/>
<keyword evidence="4" id="KW-1185">Reference proteome</keyword>
<dbReference type="RefSeq" id="XP_008021511.1">
    <property type="nucleotide sequence ID" value="XM_008023320.1"/>
</dbReference>
<accession>R0J1B4</accession>
<evidence type="ECO:0000313" key="4">
    <source>
        <dbReference type="Proteomes" id="UP000016935"/>
    </source>
</evidence>
<organism evidence="3 4">
    <name type="scientific">Exserohilum turcicum (strain 28A)</name>
    <name type="common">Northern leaf blight fungus</name>
    <name type="synonym">Setosphaeria turcica</name>
    <dbReference type="NCBI Taxonomy" id="671987"/>
    <lineage>
        <taxon>Eukaryota</taxon>
        <taxon>Fungi</taxon>
        <taxon>Dikarya</taxon>
        <taxon>Ascomycota</taxon>
        <taxon>Pezizomycotina</taxon>
        <taxon>Dothideomycetes</taxon>
        <taxon>Pleosporomycetidae</taxon>
        <taxon>Pleosporales</taxon>
        <taxon>Pleosporineae</taxon>
        <taxon>Pleosporaceae</taxon>
        <taxon>Exserohilum</taxon>
    </lineage>
</organism>
<feature type="signal peptide" evidence="2">
    <location>
        <begin position="1"/>
        <end position="19"/>
    </location>
</feature>
<feature type="region of interest" description="Disordered" evidence="1">
    <location>
        <begin position="161"/>
        <end position="233"/>
    </location>
</feature>
<feature type="compositionally biased region" description="Low complexity" evidence="1">
    <location>
        <begin position="203"/>
        <end position="214"/>
    </location>
</feature>
<evidence type="ECO:0000256" key="2">
    <source>
        <dbReference type="SAM" id="SignalP"/>
    </source>
</evidence>
<feature type="compositionally biased region" description="Polar residues" evidence="1">
    <location>
        <begin position="161"/>
        <end position="198"/>
    </location>
</feature>
<reference evidence="3 4" key="2">
    <citation type="journal article" date="2013" name="PLoS Genet.">
        <title>Comparative genome structure, secondary metabolite, and effector coding capacity across Cochliobolus pathogens.</title>
        <authorList>
            <person name="Condon B.J."/>
            <person name="Leng Y."/>
            <person name="Wu D."/>
            <person name="Bushley K.E."/>
            <person name="Ohm R.A."/>
            <person name="Otillar R."/>
            <person name="Martin J."/>
            <person name="Schackwitz W."/>
            <person name="Grimwood J."/>
            <person name="MohdZainudin N."/>
            <person name="Xue C."/>
            <person name="Wang R."/>
            <person name="Manning V.A."/>
            <person name="Dhillon B."/>
            <person name="Tu Z.J."/>
            <person name="Steffenson B.J."/>
            <person name="Salamov A."/>
            <person name="Sun H."/>
            <person name="Lowry S."/>
            <person name="LaButti K."/>
            <person name="Han J."/>
            <person name="Copeland A."/>
            <person name="Lindquist E."/>
            <person name="Barry K."/>
            <person name="Schmutz J."/>
            <person name="Baker S.E."/>
            <person name="Ciuffetti L.M."/>
            <person name="Grigoriev I.V."/>
            <person name="Zhong S."/>
            <person name="Turgeon B.G."/>
        </authorList>
    </citation>
    <scope>NUCLEOTIDE SEQUENCE [LARGE SCALE GENOMIC DNA]</scope>
    <source>
        <strain evidence="4">28A</strain>
    </source>
</reference>
<dbReference type="Proteomes" id="UP000016935">
    <property type="component" value="Unassembled WGS sequence"/>
</dbReference>
<dbReference type="STRING" id="671987.R0J1B4"/>
<dbReference type="eggNOG" id="ENOG502T4U4">
    <property type="taxonomic scope" value="Eukaryota"/>
</dbReference>
<dbReference type="HOGENOM" id="CLU_1103348_0_0_1"/>
<keyword evidence="2" id="KW-0732">Signal</keyword>
<protein>
    <submittedName>
        <fullName evidence="3">Uncharacterized protein</fullName>
    </submittedName>
</protein>